<feature type="region of interest" description="Disordered" evidence="2">
    <location>
        <begin position="1"/>
        <end position="44"/>
    </location>
</feature>
<dbReference type="Proteomes" id="UP000285883">
    <property type="component" value="Unassembled WGS sequence"/>
</dbReference>
<evidence type="ECO:0000313" key="3">
    <source>
        <dbReference type="EMBL" id="KAG2521330.1"/>
    </source>
</evidence>
<evidence type="ECO:0000256" key="2">
    <source>
        <dbReference type="SAM" id="MobiDB-lite"/>
    </source>
</evidence>
<dbReference type="EMBL" id="JPWV03000204">
    <property type="protein sequence ID" value="KAG2521330.1"/>
    <property type="molecule type" value="Genomic_DNA"/>
</dbReference>
<name>A0A421GJY4_9STRA</name>
<reference evidence="3" key="1">
    <citation type="journal article" date="2015" name="Genom Data">
        <title>Genome sequences of six Phytophthora species associated with forests in New Zealand.</title>
        <authorList>
            <person name="Studholme D.J."/>
            <person name="McDougal R.L."/>
            <person name="Sambles C."/>
            <person name="Hansen E."/>
            <person name="Hardy G."/>
            <person name="Grant M."/>
            <person name="Ganley R.J."/>
            <person name="Williams N.M."/>
        </authorList>
    </citation>
    <scope>NUCLEOTIDE SEQUENCE</scope>
    <source>
        <strain evidence="3">NZFS 2646</strain>
        <strain evidence="4">NZFS 3630</strain>
    </source>
</reference>
<feature type="compositionally biased region" description="Basic and acidic residues" evidence="2">
    <location>
        <begin position="1"/>
        <end position="14"/>
    </location>
</feature>
<keyword evidence="7" id="KW-1185">Reference proteome</keyword>
<organism evidence="6 7">
    <name type="scientific">Phytophthora kernoviae</name>
    <dbReference type="NCBI Taxonomy" id="325452"/>
    <lineage>
        <taxon>Eukaryota</taxon>
        <taxon>Sar</taxon>
        <taxon>Stramenopiles</taxon>
        <taxon>Oomycota</taxon>
        <taxon>Peronosporomycetes</taxon>
        <taxon>Peronosporales</taxon>
        <taxon>Peronosporaceae</taxon>
        <taxon>Phytophthora</taxon>
    </lineage>
</organism>
<evidence type="ECO:0000313" key="8">
    <source>
        <dbReference type="Proteomes" id="UP000285883"/>
    </source>
</evidence>
<protein>
    <submittedName>
        <fullName evidence="6">Uncharacterized protein</fullName>
    </submittedName>
</protein>
<evidence type="ECO:0000313" key="4">
    <source>
        <dbReference type="EMBL" id="KAG2522164.1"/>
    </source>
</evidence>
<dbReference type="Proteomes" id="UP000792063">
    <property type="component" value="Unassembled WGS sequence"/>
</dbReference>
<dbReference type="EMBL" id="MAYM02000693">
    <property type="protein sequence ID" value="RLN36885.1"/>
    <property type="molecule type" value="Genomic_DNA"/>
</dbReference>
<dbReference type="EMBL" id="JPWU03000222">
    <property type="protein sequence ID" value="KAG2522164.1"/>
    <property type="molecule type" value="Genomic_DNA"/>
</dbReference>
<evidence type="ECO:0000256" key="1">
    <source>
        <dbReference type="SAM" id="Coils"/>
    </source>
</evidence>
<gene>
    <name evidence="5" type="ORF">BBI17_006666</name>
    <name evidence="6" type="ORF">BBO99_00006749</name>
    <name evidence="3" type="ORF">JM16_006312</name>
    <name evidence="4" type="ORF">JM18_006208</name>
</gene>
<accession>A0A421GJY4</accession>
<dbReference type="Proteomes" id="UP000785171">
    <property type="component" value="Unassembled WGS sequence"/>
</dbReference>
<evidence type="ECO:0000313" key="5">
    <source>
        <dbReference type="EMBL" id="RLN36885.1"/>
    </source>
</evidence>
<reference evidence="3" key="3">
    <citation type="submission" date="2020-06" db="EMBL/GenBank/DDBJ databases">
        <authorList>
            <person name="Studholme D.J."/>
        </authorList>
    </citation>
    <scope>NUCLEOTIDE SEQUENCE</scope>
    <source>
        <strain evidence="3">NZFS 2646</strain>
        <strain evidence="4">NZFS 3630</strain>
    </source>
</reference>
<keyword evidence="1" id="KW-0175">Coiled coil</keyword>
<dbReference type="EMBL" id="MBDN02000248">
    <property type="protein sequence ID" value="RLN77433.1"/>
    <property type="molecule type" value="Genomic_DNA"/>
</dbReference>
<proteinExistence type="predicted"/>
<evidence type="ECO:0000313" key="7">
    <source>
        <dbReference type="Proteomes" id="UP000285624"/>
    </source>
</evidence>
<feature type="coiled-coil region" evidence="1">
    <location>
        <begin position="153"/>
        <end position="180"/>
    </location>
</feature>
<comment type="caution">
    <text evidence="6">The sequence shown here is derived from an EMBL/GenBank/DDBJ whole genome shotgun (WGS) entry which is preliminary data.</text>
</comment>
<dbReference type="Proteomes" id="UP000285624">
    <property type="component" value="Unassembled WGS sequence"/>
</dbReference>
<sequence length="267" mass="29639">MADRPGDDAAKEHAPANAASVLDQSLSTSTATATGTSSAADSSESWGCRTSLFNINDRAEEFDALTPKKSVEPTHADASELDDLRLELAHVRRDLEKERIDHDVNNANDAAIDAPTGEIGAVEYQDRRKQRRQLYAQRFDRAIGQRDLARECVAKQQAAVATLESELRETVELLEEAQQAQAYCAHYARELHVLKRQIENTSVKLNEVRFGAQRNESRLDIATEYISQRIAESKLIKASQLANSMSVEFLVVSVAFHATFSCGWLAY</sequence>
<dbReference type="AlphaFoldDB" id="A0A421GJY4"/>
<evidence type="ECO:0000313" key="6">
    <source>
        <dbReference type="EMBL" id="RLN77433.1"/>
    </source>
</evidence>
<feature type="compositionally biased region" description="Low complexity" evidence="2">
    <location>
        <begin position="25"/>
        <end position="44"/>
    </location>
</feature>
<reference evidence="7 8" key="2">
    <citation type="submission" date="2018-07" db="EMBL/GenBank/DDBJ databases">
        <title>Genome sequencing of oomycete isolates from Chile give support for New Zealand origin for Phytophthora kernoviae and make available the first Nothophytophthora sp. genome.</title>
        <authorList>
            <person name="Studholme D.J."/>
            <person name="Sanfuentes E."/>
            <person name="Panda P."/>
            <person name="Hill R."/>
            <person name="Sambles C."/>
            <person name="Grant M."/>
            <person name="Williams N.M."/>
            <person name="Mcdougal R.L."/>
        </authorList>
    </citation>
    <scope>NUCLEOTIDE SEQUENCE [LARGE SCALE GENOMIC DNA]</scope>
    <source>
        <strain evidence="5">Chile2</strain>
        <strain evidence="6">Chile4</strain>
    </source>
</reference>